<evidence type="ECO:0000256" key="3">
    <source>
        <dbReference type="ARBA" id="ARBA00022527"/>
    </source>
</evidence>
<feature type="domain" description="Protein kinase" evidence="12">
    <location>
        <begin position="1135"/>
        <end position="1393"/>
    </location>
</feature>
<reference evidence="13 14" key="1">
    <citation type="submission" date="2015-12" db="EMBL/GenBank/DDBJ databases">
        <title>Dictyostelia acquired genes for synthesis and detection of signals that induce cell-type specialization by lateral gene transfer from prokaryotes.</title>
        <authorList>
            <person name="Gloeckner G."/>
            <person name="Schaap P."/>
        </authorList>
    </citation>
    <scope>NUCLEOTIDE SEQUENCE [LARGE SCALE GENOMIC DNA]</scope>
    <source>
        <strain evidence="13 14">TK</strain>
    </source>
</reference>
<comment type="similarity">
    <text evidence="1">In the N-terminal section; belongs to the GDT family.</text>
</comment>
<keyword evidence="5" id="KW-0732">Signal</keyword>
<evidence type="ECO:0000256" key="1">
    <source>
        <dbReference type="ARBA" id="ARBA00006766"/>
    </source>
</evidence>
<dbReference type="Pfam" id="PF07714">
    <property type="entry name" value="PK_Tyr_Ser-Thr"/>
    <property type="match status" value="1"/>
</dbReference>
<evidence type="ECO:0000256" key="4">
    <source>
        <dbReference type="ARBA" id="ARBA00022679"/>
    </source>
</evidence>
<dbReference type="GO" id="GO:0050793">
    <property type="term" value="P:regulation of developmental process"/>
    <property type="evidence" value="ECO:0007669"/>
    <property type="project" value="TreeGrafter"/>
</dbReference>
<proteinExistence type="inferred from homology"/>
<evidence type="ECO:0000256" key="7">
    <source>
        <dbReference type="ARBA" id="ARBA00022777"/>
    </source>
</evidence>
<dbReference type="InterPro" id="IPR011009">
    <property type="entry name" value="Kinase-like_dom_sf"/>
</dbReference>
<dbReference type="InterPro" id="IPR001245">
    <property type="entry name" value="Ser-Thr/Tyr_kinase_cat_dom"/>
</dbReference>
<protein>
    <submittedName>
        <fullName evidence="13">Putative transmembrane protein</fullName>
    </submittedName>
</protein>
<dbReference type="PROSITE" id="PS00107">
    <property type="entry name" value="PROTEIN_KINASE_ATP"/>
    <property type="match status" value="1"/>
</dbReference>
<dbReference type="PANTHER" id="PTHR47774">
    <property type="entry name" value="GROWTH-DIFFERENTIATION TRANSITION PROTEIN 5-RELATED"/>
    <property type="match status" value="1"/>
</dbReference>
<dbReference type="FunCoup" id="A0A151ZEI1">
    <property type="interactions" value="844"/>
</dbReference>
<dbReference type="Proteomes" id="UP000076078">
    <property type="component" value="Unassembled WGS sequence"/>
</dbReference>
<dbReference type="InterPro" id="IPR052015">
    <property type="entry name" value="GDT_regulator"/>
</dbReference>
<evidence type="ECO:0000313" key="14">
    <source>
        <dbReference type="Proteomes" id="UP000076078"/>
    </source>
</evidence>
<evidence type="ECO:0000256" key="8">
    <source>
        <dbReference type="ARBA" id="ARBA00022840"/>
    </source>
</evidence>
<dbReference type="PROSITE" id="PS50011">
    <property type="entry name" value="PROTEIN_KINASE_DOM"/>
    <property type="match status" value="1"/>
</dbReference>
<dbReference type="Gene3D" id="1.10.510.10">
    <property type="entry name" value="Transferase(Phosphotransferase) domain 1"/>
    <property type="match status" value="1"/>
</dbReference>
<keyword evidence="7" id="KW-0418">Kinase</keyword>
<dbReference type="PROSITE" id="PS00108">
    <property type="entry name" value="PROTEIN_KINASE_ST"/>
    <property type="match status" value="1"/>
</dbReference>
<dbReference type="InterPro" id="IPR026237">
    <property type="entry name" value="STKINASEGDT"/>
</dbReference>
<keyword evidence="6 9" id="KW-0547">Nucleotide-binding</keyword>
<dbReference type="FunFam" id="3.30.200.20:FF:000180">
    <property type="entry name" value="serine/threonine-protein kinase STY46-like"/>
    <property type="match status" value="1"/>
</dbReference>
<dbReference type="GO" id="GO:0005524">
    <property type="term" value="F:ATP binding"/>
    <property type="evidence" value="ECO:0007669"/>
    <property type="project" value="UniProtKB-UniRule"/>
</dbReference>
<dbReference type="OrthoDB" id="20591at2759"/>
<keyword evidence="4" id="KW-0808">Transferase</keyword>
<dbReference type="PANTHER" id="PTHR47774:SF1">
    <property type="entry name" value="GROWTH-DIFFERENTIATION TRANSITION PROTEIN 5-RELATED"/>
    <property type="match status" value="1"/>
</dbReference>
<evidence type="ECO:0000256" key="11">
    <source>
        <dbReference type="SAM" id="Phobius"/>
    </source>
</evidence>
<evidence type="ECO:0000256" key="9">
    <source>
        <dbReference type="PROSITE-ProRule" id="PRU10141"/>
    </source>
</evidence>
<dbReference type="InterPro" id="IPR000719">
    <property type="entry name" value="Prot_kinase_dom"/>
</dbReference>
<dbReference type="GO" id="GO:0004674">
    <property type="term" value="F:protein serine/threonine kinase activity"/>
    <property type="evidence" value="ECO:0007669"/>
    <property type="project" value="UniProtKB-KW"/>
</dbReference>
<dbReference type="SUPFAM" id="SSF56112">
    <property type="entry name" value="Protein kinase-like (PK-like)"/>
    <property type="match status" value="1"/>
</dbReference>
<dbReference type="Gene3D" id="2.60.40.10">
    <property type="entry name" value="Immunoglobulins"/>
    <property type="match status" value="1"/>
</dbReference>
<evidence type="ECO:0000256" key="2">
    <source>
        <dbReference type="ARBA" id="ARBA00009955"/>
    </source>
</evidence>
<feature type="binding site" evidence="9">
    <location>
        <position position="1162"/>
    </location>
    <ligand>
        <name>ATP</name>
        <dbReference type="ChEBI" id="CHEBI:30616"/>
    </ligand>
</feature>
<dbReference type="InterPro" id="IPR013783">
    <property type="entry name" value="Ig-like_fold"/>
</dbReference>
<feature type="transmembrane region" description="Helical" evidence="11">
    <location>
        <begin position="899"/>
        <end position="922"/>
    </location>
</feature>
<dbReference type="STRING" id="361077.A0A151ZEI1"/>
<evidence type="ECO:0000256" key="5">
    <source>
        <dbReference type="ARBA" id="ARBA00022729"/>
    </source>
</evidence>
<sequence>MSLYKTIYYISFLFLFFVNLGFTNSFDIAQQVDRTQYQKGSYQRLKATWDTQSNAALFDPKTYAVVAPPPSNSATICCETRASCAEVSNCIFGLGGGNVPFSGCPLDSILILNTEATFANDGTIVDVVFVSMVDLTLENFLFSYMLISPTFSVLLSDISQMIFRDFTSANVNGSFYPQDYQPSIFVNGGTLTATLTNPNFLRGHSNSSNSIVVENGVTGIITTHTYTLYSESYPNGKAIQGTIQYDSGTLLFSWTQSSQNPHLSTAIDKNVFITIAERDLFTGVAASLYVTNFGTMYLENIFITNTGRTSNLPYSSTNLRSKTPVYVEFTENVVIKNCFFANPNQRADIVAHHATVTVMGTGFAGNSGSSILAEWGTETIISTSNVFLKSKPTTTAPDSSYLPANMDYGYQGNAIYSISPYVSSVNDYIYVNDPSVNGIVIDIIEDRSTITGFVVDYCLKTNIYTYPQASKRNIANIDSLEVIGSSTPLSISTPYPYSPMVVKLGDMADMKISEMQINTPGAVILPDLTIDQPAFNITGNFYNLVLQNSKWVSAHDGFLNSGSIQGGVQFINSYVLDGVSYPQQGNVNYKPGILPSLSITTPPSFTQGVIPTFLYIGDNFVYNPAITAAYKCEVYENGVSYGNFSSPCSFTYTGVLEGTKNLKIMVLNTADDVLQLTIPLQSFEVLPHNNRFFHGYSFNNLTWVEENLNITTTNDTNIKPQQWSKCTTFFRCTISNPDAITPIPFDTVPVVPIEYTNASFLYQSGINSQTKITFNSGLVSYYEFQFLFVYYNNFTVMPQADSPNAAVVTVNLNGQTSYRAIQIQNNVASFLNISVPFKTNNLNQSIELSWEAPPSVFLTNIAIYSNIEPYNYWWIPPTPPPTDPVTEPPTSVKKKDINLIAIIVPVVVGAVAILGAIAFLLYRRKKRRDMTTKTPTSPLRMSGNNSPLKHSGSNISMNNLASGGKIPLVAQQQSSRNLLTSSGSGLKSSVVKEDKYHVDADILTFVQESHYYGWDHPDFPLSFSNTKLDFGMGGMKSPIEHELQDSVTLINKSKKPINVTVLLPASTSAAICDTDQSQITIKPGKTHQLIVSVTLLCTTKYMEKFAIHVEDFGHTYLFIHLESVLSTKLDFNELEFFQPPVGEGSFGVVYRGMWRGQEVAIKQMKVSSINMDEVYREMDLMSKLRHPNIISFIGAVMSSDNLCIVSEFVPLGSLGDILYKGNKRLSLPQKIRIALDIAKGCNFLHQCGIIHRDLKPDNILVVSLAVDAPITIKISDFGTSKEAAELDYSKFTNAVGTPIYMSNQILEKKDYDNATDVYSYAVMFYEIIIEEVPFSEIKNMWDIPRFVISGKRPTKGLENVDPSIVKIINECWAQEATDRPSFKDIIPRLEQILDNLLKSNNNNNNNNNDNNV</sequence>
<keyword evidence="11" id="KW-0472">Membrane</keyword>
<evidence type="ECO:0000259" key="12">
    <source>
        <dbReference type="PROSITE" id="PS50011"/>
    </source>
</evidence>
<gene>
    <name evidence="13" type="ORF">DLAC_06300</name>
</gene>
<keyword evidence="14" id="KW-1185">Reference proteome</keyword>
<dbReference type="PRINTS" id="PR02079">
    <property type="entry name" value="STKINASEGDT"/>
</dbReference>
<feature type="region of interest" description="Disordered" evidence="10">
    <location>
        <begin position="931"/>
        <end position="954"/>
    </location>
</feature>
<dbReference type="InterPro" id="IPR017441">
    <property type="entry name" value="Protein_kinase_ATP_BS"/>
</dbReference>
<dbReference type="EMBL" id="LODT01000029">
    <property type="protein sequence ID" value="KYQ92337.1"/>
    <property type="molecule type" value="Genomic_DNA"/>
</dbReference>
<comment type="caution">
    <text evidence="13">The sequence shown here is derived from an EMBL/GenBank/DDBJ whole genome shotgun (WGS) entry which is preliminary data.</text>
</comment>
<evidence type="ECO:0000256" key="6">
    <source>
        <dbReference type="ARBA" id="ARBA00022741"/>
    </source>
</evidence>
<dbReference type="InParanoid" id="A0A151ZEI1"/>
<organism evidence="13 14">
    <name type="scientific">Tieghemostelium lacteum</name>
    <name type="common">Slime mold</name>
    <name type="synonym">Dictyostelium lacteum</name>
    <dbReference type="NCBI Taxonomy" id="361077"/>
    <lineage>
        <taxon>Eukaryota</taxon>
        <taxon>Amoebozoa</taxon>
        <taxon>Evosea</taxon>
        <taxon>Eumycetozoa</taxon>
        <taxon>Dictyostelia</taxon>
        <taxon>Dictyosteliales</taxon>
        <taxon>Raperosteliaceae</taxon>
        <taxon>Tieghemostelium</taxon>
    </lineage>
</organism>
<dbReference type="SMART" id="SM00220">
    <property type="entry name" value="S_TKc"/>
    <property type="match status" value="1"/>
</dbReference>
<dbReference type="CDD" id="cd13999">
    <property type="entry name" value="STKc_MAP3K-like"/>
    <property type="match status" value="1"/>
</dbReference>
<dbReference type="InterPro" id="IPR008271">
    <property type="entry name" value="Ser/Thr_kinase_AS"/>
</dbReference>
<evidence type="ECO:0000256" key="10">
    <source>
        <dbReference type="SAM" id="MobiDB-lite"/>
    </source>
</evidence>
<keyword evidence="3" id="KW-0723">Serine/threonine-protein kinase</keyword>
<keyword evidence="11" id="KW-1133">Transmembrane helix</keyword>
<feature type="transmembrane region" description="Helical" evidence="11">
    <location>
        <begin position="7"/>
        <end position="26"/>
    </location>
</feature>
<dbReference type="CDD" id="cd12087">
    <property type="entry name" value="TM_EGFR-like"/>
    <property type="match status" value="1"/>
</dbReference>
<evidence type="ECO:0000313" key="13">
    <source>
        <dbReference type="EMBL" id="KYQ92337.1"/>
    </source>
</evidence>
<keyword evidence="11 13" id="KW-0812">Transmembrane</keyword>
<dbReference type="Gene3D" id="3.30.200.20">
    <property type="entry name" value="Phosphorylase Kinase, domain 1"/>
    <property type="match status" value="1"/>
</dbReference>
<keyword evidence="8 9" id="KW-0067">ATP-binding</keyword>
<comment type="similarity">
    <text evidence="2">In the C-terminal section; belongs to the protein kinase superfamily. TKL Ser/Thr protein kinase family.</text>
</comment>
<feature type="compositionally biased region" description="Polar residues" evidence="10">
    <location>
        <begin position="937"/>
        <end position="954"/>
    </location>
</feature>
<dbReference type="OMA" id="ATICCET"/>
<accession>A0A151ZEI1</accession>
<name>A0A151ZEI1_TIELA</name>